<dbReference type="AlphaFoldDB" id="A0A381UNV3"/>
<name>A0A381UNV3_9ZZZZ</name>
<protein>
    <submittedName>
        <fullName evidence="1">Uncharacterized protein</fullName>
    </submittedName>
</protein>
<gene>
    <name evidence="1" type="ORF">METZ01_LOCUS82690</name>
</gene>
<sequence>MEKIDVIIAFPVAVGALHRNPPDMPSLPAT</sequence>
<organism evidence="1">
    <name type="scientific">marine metagenome</name>
    <dbReference type="NCBI Taxonomy" id="408172"/>
    <lineage>
        <taxon>unclassified sequences</taxon>
        <taxon>metagenomes</taxon>
        <taxon>ecological metagenomes</taxon>
    </lineage>
</organism>
<evidence type="ECO:0000313" key="1">
    <source>
        <dbReference type="EMBL" id="SVA29836.1"/>
    </source>
</evidence>
<proteinExistence type="predicted"/>
<dbReference type="EMBL" id="UINC01006819">
    <property type="protein sequence ID" value="SVA29836.1"/>
    <property type="molecule type" value="Genomic_DNA"/>
</dbReference>
<accession>A0A381UNV3</accession>
<feature type="non-terminal residue" evidence="1">
    <location>
        <position position="30"/>
    </location>
</feature>
<reference evidence="1" key="1">
    <citation type="submission" date="2018-05" db="EMBL/GenBank/DDBJ databases">
        <authorList>
            <person name="Lanie J.A."/>
            <person name="Ng W.-L."/>
            <person name="Kazmierczak K.M."/>
            <person name="Andrzejewski T.M."/>
            <person name="Davidsen T.M."/>
            <person name="Wayne K.J."/>
            <person name="Tettelin H."/>
            <person name="Glass J.I."/>
            <person name="Rusch D."/>
            <person name="Podicherti R."/>
            <person name="Tsui H.-C.T."/>
            <person name="Winkler M.E."/>
        </authorList>
    </citation>
    <scope>NUCLEOTIDE SEQUENCE</scope>
</reference>